<evidence type="ECO:0000313" key="1">
    <source>
        <dbReference type="EMBL" id="MFC4425100.1"/>
    </source>
</evidence>
<dbReference type="EMBL" id="JBHSEH010000004">
    <property type="protein sequence ID" value="MFC4425100.1"/>
    <property type="molecule type" value="Genomic_DNA"/>
</dbReference>
<proteinExistence type="predicted"/>
<comment type="caution">
    <text evidence="1">The sequence shown here is derived from an EMBL/GenBank/DDBJ whole genome shotgun (WGS) entry which is preliminary data.</text>
</comment>
<sequence length="64" mass="7021">MSRIKLSPPSYAHDVLVDTEWPAAPLHDDDVRVLEASEDPGLYDPAHAFPVLSGWTAAQTCGFR</sequence>
<dbReference type="Proteomes" id="UP001595998">
    <property type="component" value="Unassembled WGS sequence"/>
</dbReference>
<protein>
    <submittedName>
        <fullName evidence="1">Uncharacterized protein</fullName>
    </submittedName>
</protein>
<accession>A0ABV8XLK9</accession>
<evidence type="ECO:0000313" key="2">
    <source>
        <dbReference type="Proteomes" id="UP001595998"/>
    </source>
</evidence>
<keyword evidence="2" id="KW-1185">Reference proteome</keyword>
<dbReference type="RefSeq" id="WP_380036138.1">
    <property type="nucleotide sequence ID" value="NZ_JBHSEH010000004.1"/>
</dbReference>
<name>A0ABV8XLK9_9DEIO</name>
<organism evidence="1 2">
    <name type="scientific">Deinococcus navajonensis</name>
    <dbReference type="NCBI Taxonomy" id="309884"/>
    <lineage>
        <taxon>Bacteria</taxon>
        <taxon>Thermotogati</taxon>
        <taxon>Deinococcota</taxon>
        <taxon>Deinococci</taxon>
        <taxon>Deinococcales</taxon>
        <taxon>Deinococcaceae</taxon>
        <taxon>Deinococcus</taxon>
    </lineage>
</organism>
<gene>
    <name evidence="1" type="ORF">ACFOZ9_02675</name>
</gene>
<reference evidence="2" key="1">
    <citation type="journal article" date="2019" name="Int. J. Syst. Evol. Microbiol.">
        <title>The Global Catalogue of Microorganisms (GCM) 10K type strain sequencing project: providing services to taxonomists for standard genome sequencing and annotation.</title>
        <authorList>
            <consortium name="The Broad Institute Genomics Platform"/>
            <consortium name="The Broad Institute Genome Sequencing Center for Infectious Disease"/>
            <person name="Wu L."/>
            <person name="Ma J."/>
        </authorList>
    </citation>
    <scope>NUCLEOTIDE SEQUENCE [LARGE SCALE GENOMIC DNA]</scope>
    <source>
        <strain evidence="2">CCUG 56029</strain>
    </source>
</reference>